<evidence type="ECO:0000313" key="2">
    <source>
        <dbReference type="Proteomes" id="UP001266305"/>
    </source>
</evidence>
<accession>A0ABQ9VPJ2</accession>
<feature type="non-terminal residue" evidence="1">
    <location>
        <position position="68"/>
    </location>
</feature>
<name>A0ABQ9VPJ2_SAGOE</name>
<organism evidence="1 2">
    <name type="scientific">Saguinus oedipus</name>
    <name type="common">Cotton-top tamarin</name>
    <name type="synonym">Oedipomidas oedipus</name>
    <dbReference type="NCBI Taxonomy" id="9490"/>
    <lineage>
        <taxon>Eukaryota</taxon>
        <taxon>Metazoa</taxon>
        <taxon>Chordata</taxon>
        <taxon>Craniata</taxon>
        <taxon>Vertebrata</taxon>
        <taxon>Euteleostomi</taxon>
        <taxon>Mammalia</taxon>
        <taxon>Eutheria</taxon>
        <taxon>Euarchontoglires</taxon>
        <taxon>Primates</taxon>
        <taxon>Haplorrhini</taxon>
        <taxon>Platyrrhini</taxon>
        <taxon>Cebidae</taxon>
        <taxon>Callitrichinae</taxon>
        <taxon>Saguinus</taxon>
    </lineage>
</organism>
<sequence>MLYVGTGTPTKEATLEFESDNCGQVFVHDWSVPACGLDQPSGQYMAQGEGRLLPKVPALLTCISEIPP</sequence>
<protein>
    <submittedName>
        <fullName evidence="1">Uncharacterized protein</fullName>
    </submittedName>
</protein>
<dbReference type="Proteomes" id="UP001266305">
    <property type="component" value="Unassembled WGS sequence"/>
</dbReference>
<evidence type="ECO:0000313" key="1">
    <source>
        <dbReference type="EMBL" id="KAK2110468.1"/>
    </source>
</evidence>
<reference evidence="1 2" key="1">
    <citation type="submission" date="2023-05" db="EMBL/GenBank/DDBJ databases">
        <title>B98-5 Cell Line De Novo Hybrid Assembly: An Optical Mapping Approach.</title>
        <authorList>
            <person name="Kananen K."/>
            <person name="Auerbach J.A."/>
            <person name="Kautto E."/>
            <person name="Blachly J.S."/>
        </authorList>
    </citation>
    <scope>NUCLEOTIDE SEQUENCE [LARGE SCALE GENOMIC DNA]</scope>
    <source>
        <strain evidence="1">B95-8</strain>
        <tissue evidence="1">Cell line</tissue>
    </source>
</reference>
<comment type="caution">
    <text evidence="1">The sequence shown here is derived from an EMBL/GenBank/DDBJ whole genome shotgun (WGS) entry which is preliminary data.</text>
</comment>
<proteinExistence type="predicted"/>
<gene>
    <name evidence="1" type="ORF">P7K49_010214</name>
</gene>
<keyword evidence="2" id="KW-1185">Reference proteome</keyword>
<dbReference type="EMBL" id="JASSZA010000005">
    <property type="protein sequence ID" value="KAK2110468.1"/>
    <property type="molecule type" value="Genomic_DNA"/>
</dbReference>